<feature type="transmembrane region" description="Helical" evidence="1">
    <location>
        <begin position="36"/>
        <end position="56"/>
    </location>
</feature>
<dbReference type="EMBL" id="JAHLQK010000003">
    <property type="protein sequence ID" value="MBU5676447.1"/>
    <property type="molecule type" value="Genomic_DNA"/>
</dbReference>
<comment type="caution">
    <text evidence="2">The sequence shown here is derived from an EMBL/GenBank/DDBJ whole genome shotgun (WGS) entry which is preliminary data.</text>
</comment>
<evidence type="ECO:0008006" key="4">
    <source>
        <dbReference type="Google" id="ProtNLM"/>
    </source>
</evidence>
<feature type="transmembrane region" description="Helical" evidence="1">
    <location>
        <begin position="63"/>
        <end position="84"/>
    </location>
</feature>
<protein>
    <recommendedName>
        <fullName evidence="4">DUF340 domain-containing protein</fullName>
    </recommendedName>
</protein>
<evidence type="ECO:0000313" key="2">
    <source>
        <dbReference type="EMBL" id="MBU5676447.1"/>
    </source>
</evidence>
<organism evidence="2 3">
    <name type="scientific">Alkaliphilus flagellatus</name>
    <dbReference type="NCBI Taxonomy" id="2841507"/>
    <lineage>
        <taxon>Bacteria</taxon>
        <taxon>Bacillati</taxon>
        <taxon>Bacillota</taxon>
        <taxon>Clostridia</taxon>
        <taxon>Peptostreptococcales</taxon>
        <taxon>Natronincolaceae</taxon>
        <taxon>Alkaliphilus</taxon>
    </lineage>
</organism>
<evidence type="ECO:0000313" key="3">
    <source>
        <dbReference type="Proteomes" id="UP000779508"/>
    </source>
</evidence>
<name>A0ABS6G1T9_9FIRM</name>
<dbReference type="Proteomes" id="UP000779508">
    <property type="component" value="Unassembled WGS sequence"/>
</dbReference>
<evidence type="ECO:0000256" key="1">
    <source>
        <dbReference type="SAM" id="Phobius"/>
    </source>
</evidence>
<feature type="transmembrane region" description="Helical" evidence="1">
    <location>
        <begin position="12"/>
        <end position="30"/>
    </location>
</feature>
<reference evidence="2 3" key="1">
    <citation type="submission" date="2021-06" db="EMBL/GenBank/DDBJ databases">
        <authorList>
            <person name="Sun Q."/>
            <person name="Li D."/>
        </authorList>
    </citation>
    <scope>NUCLEOTIDE SEQUENCE [LARGE SCALE GENOMIC DNA]</scope>
    <source>
        <strain evidence="2 3">MSJ-5</strain>
    </source>
</reference>
<feature type="transmembrane region" description="Helical" evidence="1">
    <location>
        <begin position="96"/>
        <end position="115"/>
    </location>
</feature>
<accession>A0ABS6G1T9</accession>
<keyword evidence="1" id="KW-1133">Transmembrane helix</keyword>
<sequence>MMSKIEIKKSSYQLLIMSLVGMMILAGQWIGLGISITKAFPGMVLLILAAMSALLVKDIFPKSIFPAFGWATIIGLLLSLPASPTSKVFLEQTNNINFLSITTPILAFAGISVGNKIDDLKEMSWKIVIISVVVFTTVFFACASIAHLVLKLQGKI</sequence>
<gene>
    <name evidence="2" type="ORF">KQI88_08465</name>
</gene>
<keyword evidence="3" id="KW-1185">Reference proteome</keyword>
<keyword evidence="1" id="KW-0812">Transmembrane</keyword>
<proteinExistence type="predicted"/>
<feature type="transmembrane region" description="Helical" evidence="1">
    <location>
        <begin position="127"/>
        <end position="150"/>
    </location>
</feature>
<keyword evidence="1" id="KW-0472">Membrane</keyword>